<feature type="non-terminal residue" evidence="1">
    <location>
        <position position="1"/>
    </location>
</feature>
<gene>
    <name evidence="1" type="ORF">RUM43_002155</name>
</gene>
<evidence type="ECO:0000313" key="1">
    <source>
        <dbReference type="EMBL" id="KAK6628343.1"/>
    </source>
</evidence>
<reference evidence="1 2" key="1">
    <citation type="submission" date="2023-10" db="EMBL/GenBank/DDBJ databases">
        <title>Genomes of two closely related lineages of the louse Polyplax serrata with different host specificities.</title>
        <authorList>
            <person name="Martinu J."/>
            <person name="Tarabai H."/>
            <person name="Stefka J."/>
            <person name="Hypsa V."/>
        </authorList>
    </citation>
    <scope>NUCLEOTIDE SEQUENCE [LARGE SCALE GENOMIC DNA]</scope>
    <source>
        <strain evidence="1">HR10_N</strain>
    </source>
</reference>
<dbReference type="Proteomes" id="UP001372834">
    <property type="component" value="Unassembled WGS sequence"/>
</dbReference>
<protein>
    <submittedName>
        <fullName evidence="1">Uncharacterized protein</fullName>
    </submittedName>
</protein>
<organism evidence="1 2">
    <name type="scientific">Polyplax serrata</name>
    <name type="common">Common mouse louse</name>
    <dbReference type="NCBI Taxonomy" id="468196"/>
    <lineage>
        <taxon>Eukaryota</taxon>
        <taxon>Metazoa</taxon>
        <taxon>Ecdysozoa</taxon>
        <taxon>Arthropoda</taxon>
        <taxon>Hexapoda</taxon>
        <taxon>Insecta</taxon>
        <taxon>Pterygota</taxon>
        <taxon>Neoptera</taxon>
        <taxon>Paraneoptera</taxon>
        <taxon>Psocodea</taxon>
        <taxon>Troctomorpha</taxon>
        <taxon>Phthiraptera</taxon>
        <taxon>Anoplura</taxon>
        <taxon>Polyplacidae</taxon>
        <taxon>Polyplax</taxon>
    </lineage>
</organism>
<dbReference type="AlphaFoldDB" id="A0AAN8RVQ5"/>
<dbReference type="EMBL" id="JAWJWE010000036">
    <property type="protein sequence ID" value="KAK6628343.1"/>
    <property type="molecule type" value="Genomic_DNA"/>
</dbReference>
<proteinExistence type="predicted"/>
<sequence length="80" mass="9341">AKSHIYMGPFLVRPNEGCSSEIYGDRIQMKGNYRACHLWAIQHHPWTTLKKHLAFDIEDNPWSMKTPLGIESWTVHSFTK</sequence>
<evidence type="ECO:0000313" key="2">
    <source>
        <dbReference type="Proteomes" id="UP001372834"/>
    </source>
</evidence>
<accession>A0AAN8RVQ5</accession>
<name>A0AAN8RVQ5_POLSC</name>
<comment type="caution">
    <text evidence="1">The sequence shown here is derived from an EMBL/GenBank/DDBJ whole genome shotgun (WGS) entry which is preliminary data.</text>
</comment>